<dbReference type="Proteomes" id="UP001275084">
    <property type="component" value="Unassembled WGS sequence"/>
</dbReference>
<evidence type="ECO:0000256" key="1">
    <source>
        <dbReference type="ARBA" id="ARBA00022737"/>
    </source>
</evidence>
<reference evidence="4" key="1">
    <citation type="journal article" date="2023" name="Mol. Phylogenet. Evol.">
        <title>Genome-scale phylogeny and comparative genomics of the fungal order Sordariales.</title>
        <authorList>
            <person name="Hensen N."/>
            <person name="Bonometti L."/>
            <person name="Westerberg I."/>
            <person name="Brannstrom I.O."/>
            <person name="Guillou S."/>
            <person name="Cros-Aarteil S."/>
            <person name="Calhoun S."/>
            <person name="Haridas S."/>
            <person name="Kuo A."/>
            <person name="Mondo S."/>
            <person name="Pangilinan J."/>
            <person name="Riley R."/>
            <person name="LaButti K."/>
            <person name="Andreopoulos B."/>
            <person name="Lipzen A."/>
            <person name="Chen C."/>
            <person name="Yan M."/>
            <person name="Daum C."/>
            <person name="Ng V."/>
            <person name="Clum A."/>
            <person name="Steindorff A."/>
            <person name="Ohm R.A."/>
            <person name="Martin F."/>
            <person name="Silar P."/>
            <person name="Natvig D.O."/>
            <person name="Lalanne C."/>
            <person name="Gautier V."/>
            <person name="Ament-Velasquez S.L."/>
            <person name="Kruys A."/>
            <person name="Hutchinson M.I."/>
            <person name="Powell A.J."/>
            <person name="Barry K."/>
            <person name="Miller A.N."/>
            <person name="Grigoriev I.V."/>
            <person name="Debuchy R."/>
            <person name="Gladieux P."/>
            <person name="Hiltunen Thoren M."/>
            <person name="Johannesson H."/>
        </authorList>
    </citation>
    <scope>NUCLEOTIDE SEQUENCE</scope>
    <source>
        <strain evidence="4">CBS 955.72</strain>
    </source>
</reference>
<dbReference type="PROSITE" id="PS50297">
    <property type="entry name" value="ANK_REP_REGION"/>
    <property type="match status" value="2"/>
</dbReference>
<dbReference type="PANTHER" id="PTHR24134:SF9">
    <property type="entry name" value="ANKYRIN REPEAT AND SOCS BOX PROTEIN 8"/>
    <property type="match status" value="1"/>
</dbReference>
<dbReference type="Pfam" id="PF12796">
    <property type="entry name" value="Ank_2"/>
    <property type="match status" value="2"/>
</dbReference>
<accession>A0AAJ0MGZ6</accession>
<feature type="repeat" description="ANK" evidence="3">
    <location>
        <begin position="183"/>
        <end position="215"/>
    </location>
</feature>
<dbReference type="InterPro" id="IPR002110">
    <property type="entry name" value="Ankyrin_rpt"/>
</dbReference>
<evidence type="ECO:0000313" key="5">
    <source>
        <dbReference type="Proteomes" id="UP001275084"/>
    </source>
</evidence>
<gene>
    <name evidence="4" type="ORF">B0T25DRAFT_449540</name>
</gene>
<dbReference type="EMBL" id="JAUIQD010000002">
    <property type="protein sequence ID" value="KAK3358733.1"/>
    <property type="molecule type" value="Genomic_DNA"/>
</dbReference>
<organism evidence="4 5">
    <name type="scientific">Lasiosphaeria hispida</name>
    <dbReference type="NCBI Taxonomy" id="260671"/>
    <lineage>
        <taxon>Eukaryota</taxon>
        <taxon>Fungi</taxon>
        <taxon>Dikarya</taxon>
        <taxon>Ascomycota</taxon>
        <taxon>Pezizomycotina</taxon>
        <taxon>Sordariomycetes</taxon>
        <taxon>Sordariomycetidae</taxon>
        <taxon>Sordariales</taxon>
        <taxon>Lasiosphaeriaceae</taxon>
        <taxon>Lasiosphaeria</taxon>
    </lineage>
</organism>
<dbReference type="InterPro" id="IPR036770">
    <property type="entry name" value="Ankyrin_rpt-contain_sf"/>
</dbReference>
<evidence type="ECO:0000256" key="3">
    <source>
        <dbReference type="PROSITE-ProRule" id="PRU00023"/>
    </source>
</evidence>
<keyword evidence="2 3" id="KW-0040">ANK repeat</keyword>
<evidence type="ECO:0000256" key="2">
    <source>
        <dbReference type="ARBA" id="ARBA00023043"/>
    </source>
</evidence>
<sequence length="394" mass="42541">MASVALSSRMTARTKLSHDALLFMMAPPGALEKSIIHACKGGKNTELKYLLGMDRSSGPASSKHRVALIRAVRGASQRHNNCVQTLIDTGINVDMVNYASGKTALHMALENSDFRGYTNLIMLLVDPACGGANPNRPDYNGDYPLTKIFSDSGSAPLEQHRLSALAIFLQHADIDVNVAVPGSNNTPLHLAVRRQDYRAVAMLLYKGADVNAKNSAGTTPLQVAANQFRGEMGSNHAEVLDLLLRYGAMVDERAGALGRTALHLAVASGTAHAVEVLLKYKASVTLGDTDGLDAMTLAVQHASRLTANEMRPEDDRLSDHVDMMQRLNDASQCEWPMKEGKCPVQIAIEDGDVVMLKKLLQHKLDPKARYLKGSIVDYAVKSGSHAVRALLPAQ</sequence>
<keyword evidence="5" id="KW-1185">Reference proteome</keyword>
<reference evidence="4" key="2">
    <citation type="submission" date="2023-06" db="EMBL/GenBank/DDBJ databases">
        <authorList>
            <consortium name="Lawrence Berkeley National Laboratory"/>
            <person name="Haridas S."/>
            <person name="Hensen N."/>
            <person name="Bonometti L."/>
            <person name="Westerberg I."/>
            <person name="Brannstrom I.O."/>
            <person name="Guillou S."/>
            <person name="Cros-Aarteil S."/>
            <person name="Calhoun S."/>
            <person name="Kuo A."/>
            <person name="Mondo S."/>
            <person name="Pangilinan J."/>
            <person name="Riley R."/>
            <person name="Labutti K."/>
            <person name="Andreopoulos B."/>
            <person name="Lipzen A."/>
            <person name="Chen C."/>
            <person name="Yanf M."/>
            <person name="Daum C."/>
            <person name="Ng V."/>
            <person name="Clum A."/>
            <person name="Steindorff A."/>
            <person name="Ohm R."/>
            <person name="Martin F."/>
            <person name="Silar P."/>
            <person name="Natvig D."/>
            <person name="Lalanne C."/>
            <person name="Gautier V."/>
            <person name="Ament-Velasquez S.L."/>
            <person name="Kruys A."/>
            <person name="Hutchinson M.I."/>
            <person name="Powell A.J."/>
            <person name="Barry K."/>
            <person name="Miller A.N."/>
            <person name="Grigoriev I.V."/>
            <person name="Debuchy R."/>
            <person name="Gladieux P."/>
            <person name="Thoren M.H."/>
            <person name="Johannesson H."/>
        </authorList>
    </citation>
    <scope>NUCLEOTIDE SEQUENCE</scope>
    <source>
        <strain evidence="4">CBS 955.72</strain>
    </source>
</reference>
<dbReference type="PROSITE" id="PS50088">
    <property type="entry name" value="ANK_REPEAT"/>
    <property type="match status" value="2"/>
</dbReference>
<dbReference type="PANTHER" id="PTHR24134">
    <property type="entry name" value="ANKYRIN REPEAT-CONTAINING PROTEIN DDB_G0279043"/>
    <property type="match status" value="1"/>
</dbReference>
<comment type="caution">
    <text evidence="4">The sequence shown here is derived from an EMBL/GenBank/DDBJ whole genome shotgun (WGS) entry which is preliminary data.</text>
</comment>
<dbReference type="Pfam" id="PF00023">
    <property type="entry name" value="Ank"/>
    <property type="match status" value="1"/>
</dbReference>
<proteinExistence type="predicted"/>
<dbReference type="SUPFAM" id="SSF48403">
    <property type="entry name" value="Ankyrin repeat"/>
    <property type="match status" value="1"/>
</dbReference>
<keyword evidence="1" id="KW-0677">Repeat</keyword>
<protein>
    <submittedName>
        <fullName evidence="4">Ankyrin repeat-containing domain protein</fullName>
    </submittedName>
</protein>
<dbReference type="SMART" id="SM00248">
    <property type="entry name" value="ANK"/>
    <property type="match status" value="6"/>
</dbReference>
<name>A0AAJ0MGZ6_9PEZI</name>
<dbReference type="Gene3D" id="1.25.40.20">
    <property type="entry name" value="Ankyrin repeat-containing domain"/>
    <property type="match status" value="3"/>
</dbReference>
<feature type="repeat" description="ANK" evidence="3">
    <location>
        <begin position="257"/>
        <end position="289"/>
    </location>
</feature>
<evidence type="ECO:0000313" key="4">
    <source>
        <dbReference type="EMBL" id="KAK3358733.1"/>
    </source>
</evidence>
<dbReference type="AlphaFoldDB" id="A0AAJ0MGZ6"/>